<feature type="compositionally biased region" description="Polar residues" evidence="1">
    <location>
        <begin position="417"/>
        <end position="463"/>
    </location>
</feature>
<dbReference type="Gene3D" id="3.30.460.10">
    <property type="entry name" value="Beta Polymerase, domain 2"/>
    <property type="match status" value="1"/>
</dbReference>
<dbReference type="GO" id="GO:0031123">
    <property type="term" value="P:RNA 3'-end processing"/>
    <property type="evidence" value="ECO:0007669"/>
    <property type="project" value="TreeGrafter"/>
</dbReference>
<keyword evidence="4" id="KW-1185">Reference proteome</keyword>
<dbReference type="Pfam" id="PF22600">
    <property type="entry name" value="MTPAP-like_central"/>
    <property type="match status" value="1"/>
</dbReference>
<dbReference type="Gene3D" id="1.10.1410.10">
    <property type="match status" value="1"/>
</dbReference>
<dbReference type="InterPro" id="IPR043519">
    <property type="entry name" value="NT_sf"/>
</dbReference>
<feature type="compositionally biased region" description="Basic residues" evidence="1">
    <location>
        <begin position="404"/>
        <end position="413"/>
    </location>
</feature>
<dbReference type="EMBL" id="BPVZ01000079">
    <property type="protein sequence ID" value="GKV28393.1"/>
    <property type="molecule type" value="Genomic_DNA"/>
</dbReference>
<feature type="domain" description="Poly(A) RNA polymerase mitochondrial-like central palm" evidence="2">
    <location>
        <begin position="11"/>
        <end position="147"/>
    </location>
</feature>
<evidence type="ECO:0000313" key="4">
    <source>
        <dbReference type="Proteomes" id="UP001054252"/>
    </source>
</evidence>
<dbReference type="SUPFAM" id="SSF81631">
    <property type="entry name" value="PAP/OAS1 substrate-binding domain"/>
    <property type="match status" value="1"/>
</dbReference>
<dbReference type="GO" id="GO:0050265">
    <property type="term" value="F:RNA uridylyltransferase activity"/>
    <property type="evidence" value="ECO:0007669"/>
    <property type="project" value="TreeGrafter"/>
</dbReference>
<proteinExistence type="predicted"/>
<protein>
    <recommendedName>
        <fullName evidence="2">Poly(A) RNA polymerase mitochondrial-like central palm domain-containing protein</fullName>
    </recommendedName>
</protein>
<evidence type="ECO:0000256" key="1">
    <source>
        <dbReference type="SAM" id="MobiDB-lite"/>
    </source>
</evidence>
<evidence type="ECO:0000313" key="3">
    <source>
        <dbReference type="EMBL" id="GKV28393.1"/>
    </source>
</evidence>
<dbReference type="InterPro" id="IPR054708">
    <property type="entry name" value="MTPAP-like_central"/>
</dbReference>
<dbReference type="PANTHER" id="PTHR12271:SF123">
    <property type="entry name" value="PROTEIN HESO1"/>
    <property type="match status" value="1"/>
</dbReference>
<accession>A0AAV5KV37</accession>
<dbReference type="CDD" id="cd05402">
    <property type="entry name" value="NT_PAP_TUTase"/>
    <property type="match status" value="1"/>
</dbReference>
<feature type="region of interest" description="Disordered" evidence="1">
    <location>
        <begin position="396"/>
        <end position="487"/>
    </location>
</feature>
<sequence>MKMASYGVVESTLKEILEVIKPLQDDWVTRFRVIEELREVVQSLQNFRGASVEPFGSFVSNLFTRWGDLDISIELTNGSHISSSGKKQQKSLLEELHKALRQRGGWRKLQLVANARVPLLKFVTNPQGISCDISIDNIAGQIKSKFLFWINEIDARFRDMVLLVKEWAKAHDINDPMTGTLNSYSLSLLVIFHFQTCVPAILPPLKYLYPGNIVDDLTGLQVDAERHIAEVCRANIAKFKSDKSTTFNRSSLSELFVSFVAKFCDINLKAQELGICPFNGQWEDINNNTRWLPKNKPLFIEDPFEQPANTARTVRPKKLADISEACKTTHRTLVSGKQTRNSLLSALARPYIRPFIINGSVSYPSYNDGHNLTTHPQAHWAGNALPQMQHQYQVVNSPSQVQHQYRHPRRSTPKVRQFQNMKESSSQVQSQHQKIQNSRSSYPQAQPQFPNSRPKSHPISSPAQRPVNLHHGQAQMMWRPKANKSNS</sequence>
<name>A0AAV5KV37_9ROSI</name>
<comment type="caution">
    <text evidence="3">The sequence shown here is derived from an EMBL/GenBank/DDBJ whole genome shotgun (WGS) entry which is preliminary data.</text>
</comment>
<evidence type="ECO:0000259" key="2">
    <source>
        <dbReference type="Pfam" id="PF22600"/>
    </source>
</evidence>
<dbReference type="PANTHER" id="PTHR12271">
    <property type="entry name" value="POLY A POLYMERASE CID PAP -RELATED"/>
    <property type="match status" value="1"/>
</dbReference>
<reference evidence="3 4" key="1">
    <citation type="journal article" date="2021" name="Commun. Biol.">
        <title>The genome of Shorea leprosula (Dipterocarpaceae) highlights the ecological relevance of drought in aseasonal tropical rainforests.</title>
        <authorList>
            <person name="Ng K.K.S."/>
            <person name="Kobayashi M.J."/>
            <person name="Fawcett J.A."/>
            <person name="Hatakeyama M."/>
            <person name="Paape T."/>
            <person name="Ng C.H."/>
            <person name="Ang C.C."/>
            <person name="Tnah L.H."/>
            <person name="Lee C.T."/>
            <person name="Nishiyama T."/>
            <person name="Sese J."/>
            <person name="O'Brien M.J."/>
            <person name="Copetti D."/>
            <person name="Mohd Noor M.I."/>
            <person name="Ong R.C."/>
            <person name="Putra M."/>
            <person name="Sireger I.Z."/>
            <person name="Indrioko S."/>
            <person name="Kosugi Y."/>
            <person name="Izuno A."/>
            <person name="Isagi Y."/>
            <person name="Lee S.L."/>
            <person name="Shimizu K.K."/>
        </authorList>
    </citation>
    <scope>NUCLEOTIDE SEQUENCE [LARGE SCALE GENOMIC DNA]</scope>
    <source>
        <strain evidence="3">214</strain>
    </source>
</reference>
<dbReference type="AlphaFoldDB" id="A0AAV5KV37"/>
<organism evidence="3 4">
    <name type="scientific">Rubroshorea leprosula</name>
    <dbReference type="NCBI Taxonomy" id="152421"/>
    <lineage>
        <taxon>Eukaryota</taxon>
        <taxon>Viridiplantae</taxon>
        <taxon>Streptophyta</taxon>
        <taxon>Embryophyta</taxon>
        <taxon>Tracheophyta</taxon>
        <taxon>Spermatophyta</taxon>
        <taxon>Magnoliopsida</taxon>
        <taxon>eudicotyledons</taxon>
        <taxon>Gunneridae</taxon>
        <taxon>Pentapetalae</taxon>
        <taxon>rosids</taxon>
        <taxon>malvids</taxon>
        <taxon>Malvales</taxon>
        <taxon>Dipterocarpaceae</taxon>
        <taxon>Rubroshorea</taxon>
    </lineage>
</organism>
<dbReference type="Proteomes" id="UP001054252">
    <property type="component" value="Unassembled WGS sequence"/>
</dbReference>
<dbReference type="SUPFAM" id="SSF81301">
    <property type="entry name" value="Nucleotidyltransferase"/>
    <property type="match status" value="1"/>
</dbReference>
<gene>
    <name evidence="3" type="ORF">SLEP1_g37458</name>
</gene>